<organism evidence="1 2">
    <name type="scientific">Candidatus Flavonifractor intestinigallinarum</name>
    <dbReference type="NCBI Taxonomy" id="2838586"/>
    <lineage>
        <taxon>Bacteria</taxon>
        <taxon>Bacillati</taxon>
        <taxon>Bacillota</taxon>
        <taxon>Clostridia</taxon>
        <taxon>Eubacteriales</taxon>
        <taxon>Oscillospiraceae</taxon>
        <taxon>Flavonifractor</taxon>
    </lineage>
</organism>
<gene>
    <name evidence="1" type="ORF">H9712_08545</name>
</gene>
<dbReference type="EMBL" id="DWXO01000081">
    <property type="protein sequence ID" value="HJB81021.1"/>
    <property type="molecule type" value="Genomic_DNA"/>
</dbReference>
<reference evidence="1" key="1">
    <citation type="journal article" date="2021" name="PeerJ">
        <title>Extensive microbial diversity within the chicken gut microbiome revealed by metagenomics and culture.</title>
        <authorList>
            <person name="Gilroy R."/>
            <person name="Ravi A."/>
            <person name="Getino M."/>
            <person name="Pursley I."/>
            <person name="Horton D.L."/>
            <person name="Alikhan N.F."/>
            <person name="Baker D."/>
            <person name="Gharbi K."/>
            <person name="Hall N."/>
            <person name="Watson M."/>
            <person name="Adriaenssens E.M."/>
            <person name="Foster-Nyarko E."/>
            <person name="Jarju S."/>
            <person name="Secka A."/>
            <person name="Antonio M."/>
            <person name="Oren A."/>
            <person name="Chaudhuri R.R."/>
            <person name="La Ragione R."/>
            <person name="Hildebrand F."/>
            <person name="Pallen M.J."/>
        </authorList>
    </citation>
    <scope>NUCLEOTIDE SEQUENCE</scope>
    <source>
        <strain evidence="1">CHK192-8294</strain>
    </source>
</reference>
<dbReference type="AlphaFoldDB" id="A0A9D2SBX0"/>
<evidence type="ECO:0000313" key="2">
    <source>
        <dbReference type="Proteomes" id="UP000823921"/>
    </source>
</evidence>
<reference evidence="1" key="2">
    <citation type="submission" date="2021-04" db="EMBL/GenBank/DDBJ databases">
        <authorList>
            <person name="Gilroy R."/>
        </authorList>
    </citation>
    <scope>NUCLEOTIDE SEQUENCE</scope>
    <source>
        <strain evidence="1">CHK192-8294</strain>
    </source>
</reference>
<accession>A0A9D2SBX0</accession>
<protein>
    <submittedName>
        <fullName evidence="1">Uncharacterized protein</fullName>
    </submittedName>
</protein>
<comment type="caution">
    <text evidence="1">The sequence shown here is derived from an EMBL/GenBank/DDBJ whole genome shotgun (WGS) entry which is preliminary data.</text>
</comment>
<proteinExistence type="predicted"/>
<evidence type="ECO:0000313" key="1">
    <source>
        <dbReference type="EMBL" id="HJB81021.1"/>
    </source>
</evidence>
<dbReference type="Proteomes" id="UP000823921">
    <property type="component" value="Unassembled WGS sequence"/>
</dbReference>
<sequence length="211" mass="22955">MKQRIIIPLSCFAVVVILLLLLFQVYSLRSEVGTLRQQLDQAEASIQSNGDQIRLASENLEDLRNELVPAPVSLTKGIHGTSSWQHGSYWPDLPDGQVLIHLYLIPEENAPVSQPGDIASLALRLTDSSGAQLALLDMTRDEAAQEDGSFHYTADITSYTQGENYALDCWPILTTEGGVILTSENPAVSIEMVDGDPTGNCGSVFLVPETE</sequence>
<name>A0A9D2SBX0_9FIRM</name>